<name>A0A4R7S1L5_9BACT</name>
<gene>
    <name evidence="1" type="ORF">EI77_02530</name>
</gene>
<keyword evidence="2" id="KW-1185">Reference proteome</keyword>
<reference evidence="1 2" key="1">
    <citation type="submission" date="2019-03" db="EMBL/GenBank/DDBJ databases">
        <title>Genomic Encyclopedia of Archaeal and Bacterial Type Strains, Phase II (KMG-II): from individual species to whole genera.</title>
        <authorList>
            <person name="Goeker M."/>
        </authorList>
    </citation>
    <scope>NUCLEOTIDE SEQUENCE [LARGE SCALE GENOMIC DNA]</scope>
    <source>
        <strain evidence="1 2">ATCC 25309</strain>
    </source>
</reference>
<proteinExistence type="predicted"/>
<organism evidence="1 2">
    <name type="scientific">Prosthecobacter fusiformis</name>
    <dbReference type="NCBI Taxonomy" id="48464"/>
    <lineage>
        <taxon>Bacteria</taxon>
        <taxon>Pseudomonadati</taxon>
        <taxon>Verrucomicrobiota</taxon>
        <taxon>Verrucomicrobiia</taxon>
        <taxon>Verrucomicrobiales</taxon>
        <taxon>Verrucomicrobiaceae</taxon>
        <taxon>Prosthecobacter</taxon>
    </lineage>
</organism>
<sequence length="80" mass="9173">MKWNACKPDNFSCSITHSMPDGIRQNGLCRKLSHKPLFRMAITKDLHVIIRFDESMPERRYVLAPVPLVISQSIFNDEAG</sequence>
<protein>
    <submittedName>
        <fullName evidence="1">Uncharacterized protein</fullName>
    </submittedName>
</protein>
<accession>A0A4R7S1L5</accession>
<dbReference type="Proteomes" id="UP000295662">
    <property type="component" value="Unassembled WGS sequence"/>
</dbReference>
<comment type="caution">
    <text evidence="1">The sequence shown here is derived from an EMBL/GenBank/DDBJ whole genome shotgun (WGS) entry which is preliminary data.</text>
</comment>
<dbReference type="EMBL" id="SOCA01000003">
    <property type="protein sequence ID" value="TDU71406.1"/>
    <property type="molecule type" value="Genomic_DNA"/>
</dbReference>
<dbReference type="AlphaFoldDB" id="A0A4R7S1L5"/>
<evidence type="ECO:0000313" key="1">
    <source>
        <dbReference type="EMBL" id="TDU71406.1"/>
    </source>
</evidence>
<evidence type="ECO:0000313" key="2">
    <source>
        <dbReference type="Proteomes" id="UP000295662"/>
    </source>
</evidence>